<feature type="coiled-coil region" evidence="1">
    <location>
        <begin position="234"/>
        <end position="261"/>
    </location>
</feature>
<dbReference type="EMBL" id="JAFCIX010000551">
    <property type="protein sequence ID" value="KAH6587806.1"/>
    <property type="molecule type" value="Genomic_DNA"/>
</dbReference>
<gene>
    <name evidence="4" type="ORF">BASA50_011108</name>
</gene>
<evidence type="ECO:0000313" key="5">
    <source>
        <dbReference type="Proteomes" id="UP001648503"/>
    </source>
</evidence>
<dbReference type="Proteomes" id="UP001648503">
    <property type="component" value="Unassembled WGS sequence"/>
</dbReference>
<evidence type="ECO:0000313" key="4">
    <source>
        <dbReference type="EMBL" id="KAH6587806.1"/>
    </source>
</evidence>
<feature type="region of interest" description="Disordered" evidence="2">
    <location>
        <begin position="344"/>
        <end position="493"/>
    </location>
</feature>
<feature type="compositionally biased region" description="Low complexity" evidence="2">
    <location>
        <begin position="58"/>
        <end position="107"/>
    </location>
</feature>
<evidence type="ECO:0000256" key="1">
    <source>
        <dbReference type="SAM" id="Coils"/>
    </source>
</evidence>
<feature type="chain" id="PRO_5047244928" evidence="3">
    <location>
        <begin position="19"/>
        <end position="493"/>
    </location>
</feature>
<evidence type="ECO:0000256" key="3">
    <source>
        <dbReference type="SAM" id="SignalP"/>
    </source>
</evidence>
<keyword evidence="5" id="KW-1185">Reference proteome</keyword>
<keyword evidence="1" id="KW-0175">Coiled coil</keyword>
<comment type="caution">
    <text evidence="4">The sequence shown here is derived from an EMBL/GenBank/DDBJ whole genome shotgun (WGS) entry which is preliminary data.</text>
</comment>
<accession>A0ABQ8EWM7</accession>
<reference evidence="4 5" key="1">
    <citation type="submission" date="2021-02" db="EMBL/GenBank/DDBJ databases">
        <title>Variation within the Batrachochytrium salamandrivorans European outbreak.</title>
        <authorList>
            <person name="Kelly M."/>
            <person name="Pasmans F."/>
            <person name="Shea T.P."/>
            <person name="Munoz J.F."/>
            <person name="Carranza S."/>
            <person name="Cuomo C.A."/>
            <person name="Martel A."/>
        </authorList>
    </citation>
    <scope>NUCLEOTIDE SEQUENCE [LARGE SCALE GENOMIC DNA]</scope>
    <source>
        <strain evidence="4 5">AMFP18/2</strain>
    </source>
</reference>
<feature type="compositionally biased region" description="Basic and acidic residues" evidence="2">
    <location>
        <begin position="413"/>
        <end position="429"/>
    </location>
</feature>
<organism evidence="4 5">
    <name type="scientific">Batrachochytrium salamandrivorans</name>
    <dbReference type="NCBI Taxonomy" id="1357716"/>
    <lineage>
        <taxon>Eukaryota</taxon>
        <taxon>Fungi</taxon>
        <taxon>Fungi incertae sedis</taxon>
        <taxon>Chytridiomycota</taxon>
        <taxon>Chytridiomycota incertae sedis</taxon>
        <taxon>Chytridiomycetes</taxon>
        <taxon>Rhizophydiales</taxon>
        <taxon>Rhizophydiales incertae sedis</taxon>
        <taxon>Batrachochytrium</taxon>
    </lineage>
</organism>
<keyword evidence="3" id="KW-0732">Signal</keyword>
<feature type="compositionally biased region" description="Basic and acidic residues" evidence="2">
    <location>
        <begin position="393"/>
        <end position="405"/>
    </location>
</feature>
<evidence type="ECO:0000256" key="2">
    <source>
        <dbReference type="SAM" id="MobiDB-lite"/>
    </source>
</evidence>
<proteinExistence type="predicted"/>
<sequence length="493" mass="53321">MRVGIGIILSLLSSSVLAAVIPNYDSHGILLARRAVNPDPMDILWKRADEKQTGPVPSSSRSGASTEASAGFSAGSSAGASTGASASAGSSTGAGASASAEASANSGGNSGLSKMSQLREYIEKLYKNHKAKWNTRKQMAALKKDEKMIKNAIKKLTEITGGVSKDRFILEVGKFLTTALGSARSNFELYNNETVVPFLLLVPKGKDQRSLRREMVSIQNTGKKITKKHLGYVLQSINDIIKNSQRVIEELEEILDSIKAMCVAFRLVSVRRYKELASKVGHKENEENIKVTQTYMLQMKNHRDSAFGVINAIRGNVGIGKVTLKVRAPSKLANFKMGVQRRLGLKSTSSTGRVLSPEETGQGPSDQNTSNPKPPGQGPSNHGPPDQGPSKQEPSDEKPSNEKPSDQNTSDENTSKQEESAQRPSDQKPSDQGPSKQEPSDEKPSDQNTSDENTSKQEESNRGPPGQQALDQGKRPPISKPLWLNPNRQTPRV</sequence>
<protein>
    <submittedName>
        <fullName evidence="4">Uncharacterized protein</fullName>
    </submittedName>
</protein>
<feature type="compositionally biased region" description="Polar residues" evidence="2">
    <location>
        <begin position="362"/>
        <end position="371"/>
    </location>
</feature>
<feature type="region of interest" description="Disordered" evidence="2">
    <location>
        <begin position="48"/>
        <end position="112"/>
    </location>
</feature>
<feature type="signal peptide" evidence="3">
    <location>
        <begin position="1"/>
        <end position="18"/>
    </location>
</feature>
<name>A0ABQ8EWM7_9FUNG</name>